<keyword evidence="8" id="KW-0769">Symport</keyword>
<feature type="transmembrane region" description="Helical" evidence="10">
    <location>
        <begin position="1169"/>
        <end position="1193"/>
    </location>
</feature>
<keyword evidence="6" id="KW-0325">Glycoprotein</keyword>
<dbReference type="GO" id="GO:0046872">
    <property type="term" value="F:metal ion binding"/>
    <property type="evidence" value="ECO:0007669"/>
    <property type="project" value="UniProtKB-KW"/>
</dbReference>
<feature type="transmembrane region" description="Helical" evidence="10">
    <location>
        <begin position="163"/>
        <end position="193"/>
    </location>
</feature>
<feature type="domain" description="NIDO" evidence="11">
    <location>
        <begin position="735"/>
        <end position="880"/>
    </location>
</feature>
<feature type="binding site" evidence="7">
    <location>
        <position position="100"/>
    </location>
    <ligand>
        <name>Na(+)</name>
        <dbReference type="ChEBI" id="CHEBI:29101"/>
        <label>1</label>
    </ligand>
</feature>
<feature type="transmembrane region" description="Helical" evidence="10">
    <location>
        <begin position="580"/>
        <end position="602"/>
    </location>
</feature>
<evidence type="ECO:0000256" key="7">
    <source>
        <dbReference type="PIRSR" id="PIRSR600175-1"/>
    </source>
</evidence>
<keyword evidence="3 8" id="KW-0812">Transmembrane</keyword>
<dbReference type="InterPro" id="IPR000175">
    <property type="entry name" value="Na/ntran_symport"/>
</dbReference>
<dbReference type="PANTHER" id="PTHR11616">
    <property type="entry name" value="SODIUM/CHLORIDE DEPENDENT TRANSPORTER"/>
    <property type="match status" value="1"/>
</dbReference>
<feature type="transmembrane region" description="Helical" evidence="10">
    <location>
        <begin position="1246"/>
        <end position="1265"/>
    </location>
</feature>
<feature type="transmembrane region" description="Helical" evidence="10">
    <location>
        <begin position="632"/>
        <end position="651"/>
    </location>
</feature>
<feature type="transmembrane region" description="Helical" evidence="10">
    <location>
        <begin position="905"/>
        <end position="923"/>
    </location>
</feature>
<accession>A0A8B6F7R0</accession>
<feature type="transmembrane region" description="Helical" evidence="10">
    <location>
        <begin position="352"/>
        <end position="373"/>
    </location>
</feature>
<feature type="transmembrane region" description="Helical" evidence="10">
    <location>
        <begin position="935"/>
        <end position="954"/>
    </location>
</feature>
<keyword evidence="4 10" id="KW-1133">Transmembrane helix</keyword>
<feature type="transmembrane region" description="Helical" evidence="10">
    <location>
        <begin position="1365"/>
        <end position="1384"/>
    </location>
</feature>
<feature type="transmembrane region" description="Helical" evidence="10">
    <location>
        <begin position="1093"/>
        <end position="1114"/>
    </location>
</feature>
<feature type="transmembrane region" description="Helical" evidence="10">
    <location>
        <begin position="1277"/>
        <end position="1298"/>
    </location>
</feature>
<feature type="compositionally biased region" description="Polar residues" evidence="9">
    <location>
        <begin position="1"/>
        <end position="16"/>
    </location>
</feature>
<feature type="binding site" evidence="7">
    <location>
        <position position="483"/>
    </location>
    <ligand>
        <name>Na(+)</name>
        <dbReference type="ChEBI" id="CHEBI:29101"/>
        <label>1</label>
    </ligand>
</feature>
<organism evidence="12 13">
    <name type="scientific">Mytilus galloprovincialis</name>
    <name type="common">Mediterranean mussel</name>
    <dbReference type="NCBI Taxonomy" id="29158"/>
    <lineage>
        <taxon>Eukaryota</taxon>
        <taxon>Metazoa</taxon>
        <taxon>Spiralia</taxon>
        <taxon>Lophotrochozoa</taxon>
        <taxon>Mollusca</taxon>
        <taxon>Bivalvia</taxon>
        <taxon>Autobranchia</taxon>
        <taxon>Pteriomorphia</taxon>
        <taxon>Mytilida</taxon>
        <taxon>Mytiloidea</taxon>
        <taxon>Mytilidae</taxon>
        <taxon>Mytilinae</taxon>
        <taxon>Mytilus</taxon>
    </lineage>
</organism>
<feature type="binding site" evidence="7">
    <location>
        <position position="482"/>
    </location>
    <ligand>
        <name>Na(+)</name>
        <dbReference type="ChEBI" id="CHEBI:29101"/>
        <label>1</label>
    </ligand>
</feature>
<dbReference type="Pfam" id="PF06119">
    <property type="entry name" value="NIDO"/>
    <property type="match status" value="1"/>
</dbReference>
<dbReference type="SMART" id="SM00539">
    <property type="entry name" value="NIDO"/>
    <property type="match status" value="1"/>
</dbReference>
<sequence>MDTSSVFTIESSASNWRESRETLTTDTHTPVQMSRRNSFSSAMESGSIFSGSIGSVPSKASAALSTDALLLKQKTEDIEGQSTERESWDNKVQYLLAVVGFAVGLGNVWRFPYLAQKNGGGAFLIPYVIMLAIEGIPLFYLELAVGQRLRKGAIGAWNEVSPFLGGIGIACCFVSFWVALYYNTIIAWCLYYLVLSFRATLPWAACPDPVPKECNMSSPTTYFWYRKTLDISSSVEETGNLNWWILVSLFVAWLIVFMCMIKGIASSGKVVYVTATFPYLVLIIFFFRGVTLEGFQHGLEYFFVPDFSRLADPQVWLEAATQIFFSLGLAFGGLIAFSSYMPVRNNCYVDAILVSVINCGTSVFAGIVIFSILGFKANNSYNDCLATKNSQLISLFNTTDLTVPKAGTQTTFTQFEPSIQRWIQRQGIMPELLVCDLQAELQKSGSGTGLAFIAFTEAINQFPAAPFWSILFFLMLLTLGLDSMFGTLEGVVTSIMDMNLITNLRKDVLAGVLCAVSLLMSFGFATQNGPYIFVLFDEFSGNIPLLVIAFFEVIGISYFYGLKRFGDDISLMIGYRPNYYWLIMWKYVSPLAIIVIFLASVIKMAVTGTTYDAWDSTTATTTALSWPGGHKFVAAFLILTAVLWIPGVALVKYFRLIKWEPETPAYFPEEELKIEKELKIYEIHFRNDAINLSHLIKPGRSLFVNSNGDLTFLSALSTYSPAAFPYQQNTKIIAAYWGDVDTHNGGDIWYRETHNPVLLRRASTEIQSVFPEQSQFNANWIFISTWSNVAFFGADERGKHKRCTFQCVLVTDGIHSFVMLNYYKMQWTTASSKVGFDAVEQATKMFIALSDRDTILMNVSDRDLVRYKDFSTRPIRISTETRLQASIPLFYFNLVSDCWDNKVQYLLAVVGFAVGLGNVWRFPYLAQKNGGGAFLIPYVIMLAIEGIPLFYLELAVGQRLRKGAIGAWNEVSPFLGGIGIACCFVSFWVALYYNTIIAWCLYYLVLSFRATLPWAACPDPVPKECNMSSPTTYFWYRKTLDISSSVEETGNLNWWILVSLFVAWLIVFMCMIKGIASSGKFSRLADSQVWLEAATQIFFSLGLAFGGLIAFSSYMPVRNNCYVDAILVSVINYGTSVFAGIVIFSILGFKANNSFNDCLATKNIQLISLFNTTDLTTSVGMSGSGTGLAFIAFTEAINQFPAAPFWSILFFLMLLTLWLDSMFGTLEGVVTSIMDMNLITNLRKDVLAGVLCAVSLLMSFGFATQNGPYIFVLFDEFSGNIPLLVIAFFEVIGIRYFYGLKRLTTNCHQIDDIVSQYFIGIINIVKLAMRSRTRDISTVLSFKMNINSEFEATTTALSWPGGHTFVAAFLILTAVLWIPGVALVKYLRLIKWEPETPAYFPEEDLKIEKELKIYEIHVNEQINSAWIYHHQTPFQGVILLRYSPKHIFGFAADYEKIVYGFKHELSL</sequence>
<dbReference type="GO" id="GO:0005886">
    <property type="term" value="C:plasma membrane"/>
    <property type="evidence" value="ECO:0007669"/>
    <property type="project" value="InterPro"/>
</dbReference>
<feature type="transmembrane region" description="Helical" evidence="10">
    <location>
        <begin position="1052"/>
        <end position="1072"/>
    </location>
</feature>
<evidence type="ECO:0000256" key="1">
    <source>
        <dbReference type="ARBA" id="ARBA00004141"/>
    </source>
</evidence>
<feature type="transmembrane region" description="Helical" evidence="10">
    <location>
        <begin position="1126"/>
        <end position="1149"/>
    </location>
</feature>
<dbReference type="EMBL" id="UYJE01006320">
    <property type="protein sequence ID" value="VDI44952.1"/>
    <property type="molecule type" value="Genomic_DNA"/>
</dbReference>
<feature type="binding site" evidence="7">
    <location>
        <position position="326"/>
    </location>
    <ligand>
        <name>Na(+)</name>
        <dbReference type="ChEBI" id="CHEBI:29101"/>
        <label>1</label>
    </ligand>
</feature>
<evidence type="ECO:0000256" key="4">
    <source>
        <dbReference type="ARBA" id="ARBA00022989"/>
    </source>
</evidence>
<evidence type="ECO:0000256" key="6">
    <source>
        <dbReference type="ARBA" id="ARBA00023180"/>
    </source>
</evidence>
<evidence type="ECO:0000313" key="12">
    <source>
        <dbReference type="EMBL" id="VDI44952.1"/>
    </source>
</evidence>
<dbReference type="NCBIfam" id="NF037979">
    <property type="entry name" value="Na_transp"/>
    <property type="match status" value="1"/>
</dbReference>
<feature type="binding site" evidence="7">
    <location>
        <position position="103"/>
    </location>
    <ligand>
        <name>Na(+)</name>
        <dbReference type="ChEBI" id="CHEBI:29101"/>
        <label>1</label>
    </ligand>
</feature>
<feature type="transmembrane region" description="Helical" evidence="10">
    <location>
        <begin position="539"/>
        <end position="560"/>
    </location>
</feature>
<keyword evidence="7" id="KW-0479">Metal-binding</keyword>
<proteinExistence type="inferred from homology"/>
<feature type="binding site" evidence="7">
    <location>
        <position position="107"/>
    </location>
    <ligand>
        <name>Na(+)</name>
        <dbReference type="ChEBI" id="CHEBI:29101"/>
        <label>1</label>
    </ligand>
</feature>
<feature type="transmembrane region" description="Helical" evidence="10">
    <location>
        <begin position="270"/>
        <end position="290"/>
    </location>
</feature>
<dbReference type="PROSITE" id="PS50267">
    <property type="entry name" value="NA_NEUROTRAN_SYMP_3"/>
    <property type="match status" value="2"/>
</dbReference>
<feature type="binding site" evidence="7">
    <location>
        <position position="102"/>
    </location>
    <ligand>
        <name>Na(+)</name>
        <dbReference type="ChEBI" id="CHEBI:29101"/>
        <label>1</label>
    </ligand>
</feature>
<reference evidence="12" key="1">
    <citation type="submission" date="2018-11" db="EMBL/GenBank/DDBJ databases">
        <authorList>
            <person name="Alioto T."/>
            <person name="Alioto T."/>
        </authorList>
    </citation>
    <scope>NUCLEOTIDE SEQUENCE</scope>
</reference>
<feature type="transmembrane region" description="Helical" evidence="10">
    <location>
        <begin position="94"/>
        <end position="112"/>
    </location>
</feature>
<dbReference type="SUPFAM" id="SSF161070">
    <property type="entry name" value="SNF-like"/>
    <property type="match status" value="2"/>
</dbReference>
<comment type="subcellular location">
    <subcellularLocation>
        <location evidence="1">Membrane</location>
        <topology evidence="1">Multi-pass membrane protein</topology>
    </subcellularLocation>
</comment>
<dbReference type="GO" id="GO:0015293">
    <property type="term" value="F:symporter activity"/>
    <property type="evidence" value="ECO:0007669"/>
    <property type="project" value="UniProtKB-KW"/>
</dbReference>
<dbReference type="PRINTS" id="PR00176">
    <property type="entry name" value="NANEUSMPORT"/>
</dbReference>
<dbReference type="InterPro" id="IPR003886">
    <property type="entry name" value="NIDO_dom"/>
</dbReference>
<keyword evidence="5 10" id="KW-0472">Membrane</keyword>
<evidence type="ECO:0000256" key="8">
    <source>
        <dbReference type="RuleBase" id="RU003732"/>
    </source>
</evidence>
<dbReference type="PRINTS" id="PR01206">
    <property type="entry name" value="ORPHTRNSPORT"/>
</dbReference>
<dbReference type="PROSITE" id="PS00610">
    <property type="entry name" value="NA_NEUROTRAN_SYMP_1"/>
    <property type="match status" value="2"/>
</dbReference>
<dbReference type="GO" id="GO:0007160">
    <property type="term" value="P:cell-matrix adhesion"/>
    <property type="evidence" value="ECO:0007669"/>
    <property type="project" value="InterPro"/>
</dbReference>
<feature type="transmembrane region" description="Helical" evidence="10">
    <location>
        <begin position="319"/>
        <end position="340"/>
    </location>
</feature>
<evidence type="ECO:0000259" key="11">
    <source>
        <dbReference type="PROSITE" id="PS51220"/>
    </source>
</evidence>
<dbReference type="InterPro" id="IPR002438">
    <property type="entry name" value="Neutral_aa_SLC6"/>
</dbReference>
<dbReference type="PANTHER" id="PTHR11616:SF182">
    <property type="entry name" value="TRANSPORTER"/>
    <property type="match status" value="1"/>
</dbReference>
<keyword evidence="2 8" id="KW-0813">Transport</keyword>
<dbReference type="Proteomes" id="UP000596742">
    <property type="component" value="Unassembled WGS sequence"/>
</dbReference>
<evidence type="ECO:0000256" key="2">
    <source>
        <dbReference type="ARBA" id="ARBA00022448"/>
    </source>
</evidence>
<protein>
    <recommendedName>
        <fullName evidence="8">Transporter</fullName>
    </recommendedName>
</protein>
<keyword evidence="7" id="KW-0915">Sodium</keyword>
<feature type="transmembrane region" description="Helical" evidence="10">
    <location>
        <begin position="1205"/>
        <end position="1226"/>
    </location>
</feature>
<evidence type="ECO:0000313" key="13">
    <source>
        <dbReference type="Proteomes" id="UP000596742"/>
    </source>
</evidence>
<feature type="transmembrane region" description="Helical" evidence="10">
    <location>
        <begin position="124"/>
        <end position="143"/>
    </location>
</feature>
<name>A0A8B6F7R0_MYTGA</name>
<gene>
    <name evidence="12" type="ORF">MGAL_10B047183</name>
</gene>
<evidence type="ECO:0000256" key="10">
    <source>
        <dbReference type="SAM" id="Phobius"/>
    </source>
</evidence>
<comment type="caution">
    <text evidence="12">The sequence shown here is derived from an EMBL/GenBank/DDBJ whole genome shotgun (WGS) entry which is preliminary data.</text>
</comment>
<keyword evidence="13" id="KW-1185">Reference proteome</keyword>
<dbReference type="GO" id="GO:0006865">
    <property type="term" value="P:amino acid transport"/>
    <property type="evidence" value="ECO:0007669"/>
    <property type="project" value="TreeGrafter"/>
</dbReference>
<dbReference type="PROSITE" id="PS51220">
    <property type="entry name" value="NIDO"/>
    <property type="match status" value="1"/>
</dbReference>
<dbReference type="Pfam" id="PF00209">
    <property type="entry name" value="SNF"/>
    <property type="match status" value="2"/>
</dbReference>
<evidence type="ECO:0000256" key="3">
    <source>
        <dbReference type="ARBA" id="ARBA00022692"/>
    </source>
</evidence>
<feature type="transmembrane region" description="Helical" evidence="10">
    <location>
        <begin position="467"/>
        <end position="488"/>
    </location>
</feature>
<dbReference type="OrthoDB" id="6581954at2759"/>
<dbReference type="GO" id="GO:0035725">
    <property type="term" value="P:sodium ion transmembrane transport"/>
    <property type="evidence" value="ECO:0007669"/>
    <property type="project" value="TreeGrafter"/>
</dbReference>
<dbReference type="InterPro" id="IPR037272">
    <property type="entry name" value="SNS_sf"/>
</dbReference>
<feature type="non-terminal residue" evidence="12">
    <location>
        <position position="1467"/>
    </location>
</feature>
<comment type="similarity">
    <text evidence="8">Belongs to the sodium:neurotransmitter symporter (SNF) (TC 2.A.22) family.</text>
</comment>
<evidence type="ECO:0000256" key="9">
    <source>
        <dbReference type="SAM" id="MobiDB-lite"/>
    </source>
</evidence>
<feature type="transmembrane region" description="Helical" evidence="10">
    <location>
        <begin position="974"/>
        <end position="1004"/>
    </location>
</feature>
<feature type="transmembrane region" description="Helical" evidence="10">
    <location>
        <begin position="508"/>
        <end position="527"/>
    </location>
</feature>
<feature type="binding site" evidence="7">
    <location>
        <position position="479"/>
    </location>
    <ligand>
        <name>Na(+)</name>
        <dbReference type="ChEBI" id="CHEBI:29101"/>
        <label>1</label>
    </ligand>
</feature>
<feature type="transmembrane region" description="Helical" evidence="10">
    <location>
        <begin position="241"/>
        <end position="261"/>
    </location>
</feature>
<evidence type="ECO:0000256" key="5">
    <source>
        <dbReference type="ARBA" id="ARBA00023136"/>
    </source>
</evidence>
<feature type="region of interest" description="Disordered" evidence="9">
    <location>
        <begin position="1"/>
        <end position="28"/>
    </location>
</feature>
<feature type="binding site" evidence="7">
    <location>
        <position position="358"/>
    </location>
    <ligand>
        <name>Na(+)</name>
        <dbReference type="ChEBI" id="CHEBI:29101"/>
        <label>1</label>
    </ligand>
</feature>
<feature type="transmembrane region" description="Helical" evidence="10">
    <location>
        <begin position="1310"/>
        <end position="1329"/>
    </location>
</feature>